<dbReference type="Proteomes" id="UP001448614">
    <property type="component" value="Unassembled WGS sequence"/>
</dbReference>
<evidence type="ECO:0000313" key="1">
    <source>
        <dbReference type="EMBL" id="MEO3939753.1"/>
    </source>
</evidence>
<dbReference type="RefSeq" id="WP_347781637.1">
    <property type="nucleotide sequence ID" value="NZ_JBBMFV010000003.1"/>
</dbReference>
<evidence type="ECO:0000313" key="2">
    <source>
        <dbReference type="Proteomes" id="UP001448614"/>
    </source>
</evidence>
<comment type="caution">
    <text evidence="1">The sequence shown here is derived from an EMBL/GenBank/DDBJ whole genome shotgun (WGS) entry which is preliminary data.</text>
</comment>
<dbReference type="EMBL" id="JBBMFV010000003">
    <property type="protein sequence ID" value="MEO3939753.1"/>
    <property type="molecule type" value="Genomic_DNA"/>
</dbReference>
<keyword evidence="2" id="KW-1185">Reference proteome</keyword>
<reference evidence="1 2" key="1">
    <citation type="journal article" date="2024" name="Appl. Microbiol. Biotechnol.">
        <title>Biosynthetic gene clusters with biotechnological applications in novel Antarctic isolates from Actinomycetota.</title>
        <authorList>
            <person name="Bruna P."/>
            <person name="Nunez-Montero K."/>
            <person name="Contreras M.J."/>
            <person name="Leal K."/>
            <person name="Garcia M."/>
            <person name="Abanto M."/>
            <person name="Barrientos L."/>
        </authorList>
    </citation>
    <scope>NUCLEOTIDE SEQUENCE [LARGE SCALE GENOMIC DNA]</scope>
    <source>
        <strain evidence="1 2">Se16.17</strain>
    </source>
</reference>
<gene>
    <name evidence="1" type="ORF">V3C41_01560</name>
</gene>
<accession>A0ABV0GMG8</accession>
<sequence>MAQGFWIEPISHWKAYGDIQSDGSMKKATVDDNNGTTRTRDKDFSSKDDFFSWIKRQ</sequence>
<proteinExistence type="predicted"/>
<protein>
    <submittedName>
        <fullName evidence="1">Uncharacterized protein</fullName>
    </submittedName>
</protein>
<name>A0ABV0GMG8_PAENI</name>
<organism evidence="1 2">
    <name type="scientific">Paenarthrobacter nicotinovorans</name>
    <name type="common">Arthrobacter nicotinovorans</name>
    <dbReference type="NCBI Taxonomy" id="29320"/>
    <lineage>
        <taxon>Bacteria</taxon>
        <taxon>Bacillati</taxon>
        <taxon>Actinomycetota</taxon>
        <taxon>Actinomycetes</taxon>
        <taxon>Micrococcales</taxon>
        <taxon>Micrococcaceae</taxon>
        <taxon>Paenarthrobacter</taxon>
    </lineage>
</organism>